<dbReference type="InParanoid" id="K1X383"/>
<dbReference type="PANTHER" id="PTHR11559">
    <property type="entry name" value="CARBOXYLESTERASE"/>
    <property type="match status" value="1"/>
</dbReference>
<evidence type="ECO:0000256" key="2">
    <source>
        <dbReference type="ARBA" id="ARBA00022801"/>
    </source>
</evidence>
<name>K1X383_MARBU</name>
<dbReference type="EMBL" id="JH921443">
    <property type="protein sequence ID" value="EKD15138.1"/>
    <property type="molecule type" value="Genomic_DNA"/>
</dbReference>
<keyword evidence="6" id="KW-1185">Reference proteome</keyword>
<protein>
    <recommendedName>
        <fullName evidence="3">Carboxylic ester hydrolase</fullName>
        <ecNumber evidence="3">3.1.1.-</ecNumber>
    </recommendedName>
</protein>
<accession>K1X383</accession>
<dbReference type="ESTHER" id="marbu-k1x383">
    <property type="family name" value="Fungal_carboxylesterase_lipase"/>
</dbReference>
<evidence type="ECO:0000313" key="6">
    <source>
        <dbReference type="Proteomes" id="UP000006753"/>
    </source>
</evidence>
<dbReference type="Proteomes" id="UP000006753">
    <property type="component" value="Unassembled WGS sequence"/>
</dbReference>
<dbReference type="GO" id="GO:0016787">
    <property type="term" value="F:hydrolase activity"/>
    <property type="evidence" value="ECO:0007669"/>
    <property type="project" value="UniProtKB-KW"/>
</dbReference>
<reference evidence="5 6" key="1">
    <citation type="journal article" date="2012" name="BMC Genomics">
        <title>Sequencing the genome of Marssonina brunnea reveals fungus-poplar co-evolution.</title>
        <authorList>
            <person name="Zhu S."/>
            <person name="Cao Y.-Z."/>
            <person name="Jiang C."/>
            <person name="Tan B.-Y."/>
            <person name="Wang Z."/>
            <person name="Feng S."/>
            <person name="Zhang L."/>
            <person name="Su X.-H."/>
            <person name="Brejova B."/>
            <person name="Vinar T."/>
            <person name="Xu M."/>
            <person name="Wang M.-X."/>
            <person name="Zhang S.-G."/>
            <person name="Huang M.-R."/>
            <person name="Wu R."/>
            <person name="Zhou Y."/>
        </authorList>
    </citation>
    <scope>NUCLEOTIDE SEQUENCE [LARGE SCALE GENOMIC DNA]</scope>
    <source>
        <strain evidence="5 6">MB_m1</strain>
    </source>
</reference>
<dbReference type="InterPro" id="IPR029058">
    <property type="entry name" value="AB_hydrolase_fold"/>
</dbReference>
<dbReference type="InterPro" id="IPR019819">
    <property type="entry name" value="Carboxylesterase_B_CS"/>
</dbReference>
<keyword evidence="3" id="KW-0732">Signal</keyword>
<dbReference type="SUPFAM" id="SSF53474">
    <property type="entry name" value="alpha/beta-Hydrolases"/>
    <property type="match status" value="1"/>
</dbReference>
<dbReference type="PROSITE" id="PS00941">
    <property type="entry name" value="CARBOXYLESTERASE_B_2"/>
    <property type="match status" value="1"/>
</dbReference>
<dbReference type="EC" id="3.1.1.-" evidence="3"/>
<dbReference type="eggNOG" id="KOG4389">
    <property type="taxonomic scope" value="Eukaryota"/>
</dbReference>
<proteinExistence type="inferred from homology"/>
<sequence>MALYSLLTAALLALSQLSCTAMGAVVNASAPLVTVTNGTYAGRYVPEWQQDHFLGIPYATPPVGALRFARPKSLNTSFTGIRNATAYGPSCYQYPNPAFTYFELSEDCLTLNVVRPAKTSQEEKLLPVLVWVYGGGLYSGSTADPQYNLSGITHVGQELGKPMITVSMNYRLGVWGFLQTPQLLAEGNSNAGLLDQRMAFRWIKENIAAFGGDPNRITLWGESAGAQSIAYHLLSYDGRNDDLFHSVILESGGPTGAQIQPLAYYAAHVENLTRSTNCWTSLDRLACLRDLSADELWRNRVTTIWNPLIDGDFLTAYPSTLMAEGKFIRLPMLNGANSDEGLSFVNSGLDTETAIFNNLLAYRNYQIVPNTARKLLELYPNDPANEPPYALKDNTTFPGLGLQFRRHAAITGDIVMISGRRKFCEVYAAAGQDVYSYRFDTPLWNALPYHGARHFDNVVFSFQNISGRLGPLPQYQKYTDLSRNIGKAYVSFVNDYDPNTSRGDSTLPPWPKYDLDKPTNMVLNSDLSFGEDDTWRKEGIDFINSVAREILA</sequence>
<dbReference type="RefSeq" id="XP_007294788.1">
    <property type="nucleotide sequence ID" value="XM_007294726.1"/>
</dbReference>
<dbReference type="OrthoDB" id="408631at2759"/>
<feature type="signal peptide" evidence="3">
    <location>
        <begin position="1"/>
        <end position="23"/>
    </location>
</feature>
<dbReference type="InterPro" id="IPR019826">
    <property type="entry name" value="Carboxylesterase_B_AS"/>
</dbReference>
<dbReference type="PROSITE" id="PS00122">
    <property type="entry name" value="CARBOXYLESTERASE_B_1"/>
    <property type="match status" value="1"/>
</dbReference>
<dbReference type="OMA" id="GYPSQLI"/>
<dbReference type="InterPro" id="IPR050309">
    <property type="entry name" value="Type-B_Carboxylest/Lipase"/>
</dbReference>
<dbReference type="InterPro" id="IPR002018">
    <property type="entry name" value="CarbesteraseB"/>
</dbReference>
<keyword evidence="2 3" id="KW-0378">Hydrolase</keyword>
<feature type="chain" id="PRO_5005137340" description="Carboxylic ester hydrolase" evidence="3">
    <location>
        <begin position="24"/>
        <end position="552"/>
    </location>
</feature>
<dbReference type="GeneID" id="18762834"/>
<dbReference type="HOGENOM" id="CLU_006586_10_6_1"/>
<dbReference type="Gene3D" id="3.40.50.1820">
    <property type="entry name" value="alpha/beta hydrolase"/>
    <property type="match status" value="1"/>
</dbReference>
<organism evidence="5 6">
    <name type="scientific">Marssonina brunnea f. sp. multigermtubi (strain MB_m1)</name>
    <name type="common">Marssonina leaf spot fungus</name>
    <dbReference type="NCBI Taxonomy" id="1072389"/>
    <lineage>
        <taxon>Eukaryota</taxon>
        <taxon>Fungi</taxon>
        <taxon>Dikarya</taxon>
        <taxon>Ascomycota</taxon>
        <taxon>Pezizomycotina</taxon>
        <taxon>Leotiomycetes</taxon>
        <taxon>Helotiales</taxon>
        <taxon>Drepanopezizaceae</taxon>
        <taxon>Drepanopeziza</taxon>
    </lineage>
</organism>
<evidence type="ECO:0000256" key="1">
    <source>
        <dbReference type="ARBA" id="ARBA00005964"/>
    </source>
</evidence>
<dbReference type="AlphaFoldDB" id="K1X383"/>
<feature type="domain" description="Carboxylesterase type B" evidence="4">
    <location>
        <begin position="30"/>
        <end position="524"/>
    </location>
</feature>
<dbReference type="KEGG" id="mbe:MBM_06899"/>
<comment type="similarity">
    <text evidence="1 3">Belongs to the type-B carboxylesterase/lipase family.</text>
</comment>
<evidence type="ECO:0000259" key="4">
    <source>
        <dbReference type="Pfam" id="PF00135"/>
    </source>
</evidence>
<gene>
    <name evidence="5" type="ORF">MBM_06899</name>
</gene>
<dbReference type="Pfam" id="PF00135">
    <property type="entry name" value="COesterase"/>
    <property type="match status" value="1"/>
</dbReference>
<evidence type="ECO:0000313" key="5">
    <source>
        <dbReference type="EMBL" id="EKD15138.1"/>
    </source>
</evidence>
<evidence type="ECO:0000256" key="3">
    <source>
        <dbReference type="RuleBase" id="RU361235"/>
    </source>
</evidence>